<sequence>MLKAAFYQVEQCQEPPEEIRAEMQEFAADVGLGFHAFYMDSPKPWYLSEPSSVLRKMVEDASERKFDILIIERMSDFTNCCMDAQKVLRAMKKQGVRIFYWNEHMLELDEYTDEPTSQLQTHLIIENIARQEELRKMKNILRWQFSSHEATQ</sequence>
<accession>A0A923S6L5</accession>
<dbReference type="AlphaFoldDB" id="A0A923S6L5"/>
<comment type="caution">
    <text evidence="1">The sequence shown here is derived from an EMBL/GenBank/DDBJ whole genome shotgun (WGS) entry which is preliminary data.</text>
</comment>
<dbReference type="EMBL" id="JACOQI010000002">
    <property type="protein sequence ID" value="MBC5769208.1"/>
    <property type="molecule type" value="Genomic_DNA"/>
</dbReference>
<reference evidence="1" key="1">
    <citation type="submission" date="2020-08" db="EMBL/GenBank/DDBJ databases">
        <title>Genome public.</title>
        <authorList>
            <person name="Liu C."/>
            <person name="Sun Q."/>
        </authorList>
    </citation>
    <scope>NUCLEOTIDE SEQUENCE</scope>
    <source>
        <strain evidence="1">BX15</strain>
    </source>
</reference>
<organism evidence="1 2">
    <name type="scientific">Dysosmobacter segnis</name>
    <dbReference type="NCBI Taxonomy" id="2763042"/>
    <lineage>
        <taxon>Bacteria</taxon>
        <taxon>Bacillati</taxon>
        <taxon>Bacillota</taxon>
        <taxon>Clostridia</taxon>
        <taxon>Eubacteriales</taxon>
        <taxon>Oscillospiraceae</taxon>
        <taxon>Dysosmobacter</taxon>
    </lineage>
</organism>
<dbReference type="GO" id="GO:0000150">
    <property type="term" value="F:DNA strand exchange activity"/>
    <property type="evidence" value="ECO:0007669"/>
    <property type="project" value="InterPro"/>
</dbReference>
<gene>
    <name evidence="1" type="ORF">H8Z83_02465</name>
</gene>
<dbReference type="SUPFAM" id="SSF53041">
    <property type="entry name" value="Resolvase-like"/>
    <property type="match status" value="1"/>
</dbReference>
<dbReference type="RefSeq" id="WP_187013594.1">
    <property type="nucleotide sequence ID" value="NZ_JACOQI010000002.1"/>
</dbReference>
<name>A0A923S6L5_9FIRM</name>
<dbReference type="InterPro" id="IPR036162">
    <property type="entry name" value="Resolvase-like_N_sf"/>
</dbReference>
<keyword evidence="2" id="KW-1185">Reference proteome</keyword>
<evidence type="ECO:0000313" key="2">
    <source>
        <dbReference type="Proteomes" id="UP000620327"/>
    </source>
</evidence>
<proteinExistence type="predicted"/>
<dbReference type="Gene3D" id="3.40.50.1390">
    <property type="entry name" value="Resolvase, N-terminal catalytic domain"/>
    <property type="match status" value="1"/>
</dbReference>
<protein>
    <submittedName>
        <fullName evidence="1">Recombinase family protein</fullName>
    </submittedName>
</protein>
<evidence type="ECO:0000313" key="1">
    <source>
        <dbReference type="EMBL" id="MBC5769208.1"/>
    </source>
</evidence>
<dbReference type="GO" id="GO:0003677">
    <property type="term" value="F:DNA binding"/>
    <property type="evidence" value="ECO:0007669"/>
    <property type="project" value="InterPro"/>
</dbReference>
<dbReference type="Proteomes" id="UP000620327">
    <property type="component" value="Unassembled WGS sequence"/>
</dbReference>